<dbReference type="KEGG" id="sof:NCTC11214_00464"/>
<evidence type="ECO:0000259" key="1">
    <source>
        <dbReference type="Pfam" id="PF12680"/>
    </source>
</evidence>
<dbReference type="AlphaFoldDB" id="A0A3S4DC66"/>
<name>A0A3S4DC66_SEROD</name>
<dbReference type="EMBL" id="LR134117">
    <property type="protein sequence ID" value="VDZ51970.1"/>
    <property type="molecule type" value="Genomic_DNA"/>
</dbReference>
<dbReference type="Pfam" id="PF12680">
    <property type="entry name" value="SnoaL_2"/>
    <property type="match status" value="1"/>
</dbReference>
<dbReference type="Proteomes" id="UP000281391">
    <property type="component" value="Chromosome"/>
</dbReference>
<proteinExistence type="predicted"/>
<reference evidence="2 3" key="1">
    <citation type="submission" date="2018-12" db="EMBL/GenBank/DDBJ databases">
        <authorList>
            <consortium name="Pathogen Informatics"/>
        </authorList>
    </citation>
    <scope>NUCLEOTIDE SEQUENCE [LARGE SCALE GENOMIC DNA]</scope>
    <source>
        <strain evidence="2 3">NCTC11214</strain>
    </source>
</reference>
<protein>
    <submittedName>
        <fullName evidence="2">SnoaL-like domain</fullName>
    </submittedName>
</protein>
<organism evidence="2 3">
    <name type="scientific">Serratia odorifera</name>
    <dbReference type="NCBI Taxonomy" id="618"/>
    <lineage>
        <taxon>Bacteria</taxon>
        <taxon>Pseudomonadati</taxon>
        <taxon>Pseudomonadota</taxon>
        <taxon>Gammaproteobacteria</taxon>
        <taxon>Enterobacterales</taxon>
        <taxon>Yersiniaceae</taxon>
        <taxon>Serratia</taxon>
    </lineage>
</organism>
<evidence type="ECO:0000313" key="2">
    <source>
        <dbReference type="EMBL" id="VDZ51970.1"/>
    </source>
</evidence>
<dbReference type="RefSeq" id="WP_004954757.1">
    <property type="nucleotide sequence ID" value="NZ_JAEKCK010000005.1"/>
</dbReference>
<accession>A0A3S4DC66</accession>
<dbReference type="Gene3D" id="3.10.450.50">
    <property type="match status" value="1"/>
</dbReference>
<dbReference type="InterPro" id="IPR037401">
    <property type="entry name" value="SnoaL-like"/>
</dbReference>
<feature type="domain" description="SnoaL-like" evidence="1">
    <location>
        <begin position="22"/>
        <end position="111"/>
    </location>
</feature>
<gene>
    <name evidence="2" type="ORF">NCTC11214_00464</name>
</gene>
<sequence>MNTSTPSEIVVRALQQVVASPEHHPAVIADFFSQDYQQQVDGHTLDYAQFVQHMALLKQQTRSMRLNVLALAEQGETVLTHHRVVVEKCDGRRCEVQVLAHFTLRAGRIVRCDELTHLLSGDSADRDLGGRH</sequence>
<dbReference type="InterPro" id="IPR032710">
    <property type="entry name" value="NTF2-like_dom_sf"/>
</dbReference>
<dbReference type="SUPFAM" id="SSF54427">
    <property type="entry name" value="NTF2-like"/>
    <property type="match status" value="1"/>
</dbReference>
<evidence type="ECO:0000313" key="3">
    <source>
        <dbReference type="Proteomes" id="UP000281391"/>
    </source>
</evidence>